<protein>
    <submittedName>
        <fullName evidence="2">Uncharacterized protein</fullName>
    </submittedName>
</protein>
<sequence>MGCWMLATIGGCEKGWCHGDVAGGGARGLCYGVLAPWTEPHVSVVMSETALATKRRLRICTHALATANKERSQRNEPKRLEYEESRGQFDYQAM</sequence>
<name>A0A699ZMA9_HAELA</name>
<evidence type="ECO:0000313" key="2">
    <source>
        <dbReference type="EMBL" id="GFH22250.1"/>
    </source>
</evidence>
<comment type="caution">
    <text evidence="2">The sequence shown here is derived from an EMBL/GenBank/DDBJ whole genome shotgun (WGS) entry which is preliminary data.</text>
</comment>
<feature type="region of interest" description="Disordered" evidence="1">
    <location>
        <begin position="68"/>
        <end position="94"/>
    </location>
</feature>
<proteinExistence type="predicted"/>
<evidence type="ECO:0000256" key="1">
    <source>
        <dbReference type="SAM" id="MobiDB-lite"/>
    </source>
</evidence>
<feature type="compositionally biased region" description="Basic and acidic residues" evidence="1">
    <location>
        <begin position="68"/>
        <end position="87"/>
    </location>
</feature>
<organism evidence="2 3">
    <name type="scientific">Haematococcus lacustris</name>
    <name type="common">Green alga</name>
    <name type="synonym">Haematococcus pluvialis</name>
    <dbReference type="NCBI Taxonomy" id="44745"/>
    <lineage>
        <taxon>Eukaryota</taxon>
        <taxon>Viridiplantae</taxon>
        <taxon>Chlorophyta</taxon>
        <taxon>core chlorophytes</taxon>
        <taxon>Chlorophyceae</taxon>
        <taxon>CS clade</taxon>
        <taxon>Chlamydomonadales</taxon>
        <taxon>Haematococcaceae</taxon>
        <taxon>Haematococcus</taxon>
    </lineage>
</organism>
<reference evidence="2 3" key="1">
    <citation type="submission" date="2020-02" db="EMBL/GenBank/DDBJ databases">
        <title>Draft genome sequence of Haematococcus lacustris strain NIES-144.</title>
        <authorList>
            <person name="Morimoto D."/>
            <person name="Nakagawa S."/>
            <person name="Yoshida T."/>
            <person name="Sawayama S."/>
        </authorList>
    </citation>
    <scope>NUCLEOTIDE SEQUENCE [LARGE SCALE GENOMIC DNA]</scope>
    <source>
        <strain evidence="2 3">NIES-144</strain>
    </source>
</reference>
<accession>A0A699ZMA9</accession>
<gene>
    <name evidence="2" type="ORF">HaLaN_19685</name>
</gene>
<dbReference type="AlphaFoldDB" id="A0A699ZMA9"/>
<dbReference type="EMBL" id="BLLF01001999">
    <property type="protein sequence ID" value="GFH22250.1"/>
    <property type="molecule type" value="Genomic_DNA"/>
</dbReference>
<keyword evidence="3" id="KW-1185">Reference proteome</keyword>
<dbReference type="Proteomes" id="UP000485058">
    <property type="component" value="Unassembled WGS sequence"/>
</dbReference>
<evidence type="ECO:0000313" key="3">
    <source>
        <dbReference type="Proteomes" id="UP000485058"/>
    </source>
</evidence>